<feature type="region of interest" description="Disordered" evidence="1">
    <location>
        <begin position="34"/>
        <end position="76"/>
    </location>
</feature>
<dbReference type="GO" id="GO:0010181">
    <property type="term" value="F:FMN binding"/>
    <property type="evidence" value="ECO:0007669"/>
    <property type="project" value="InterPro"/>
</dbReference>
<reference evidence="4" key="1">
    <citation type="submission" date="2020-05" db="EMBL/GenBank/DDBJ databases">
        <authorList>
            <person name="Chiriac C."/>
            <person name="Salcher M."/>
            <person name="Ghai R."/>
            <person name="Kavagutti S V."/>
        </authorList>
    </citation>
    <scope>NUCLEOTIDE SEQUENCE</scope>
</reference>
<name>A0A6J7CWE1_9ZZZZ</name>
<dbReference type="Pfam" id="PF04205">
    <property type="entry name" value="FMN_bind"/>
    <property type="match status" value="1"/>
</dbReference>
<dbReference type="Gene3D" id="3.90.1010.20">
    <property type="match status" value="1"/>
</dbReference>
<dbReference type="InterPro" id="IPR007329">
    <property type="entry name" value="FMN-bd"/>
</dbReference>
<sequence length="162" mass="15821">MRPTSAFISGMATMGVLAGGIVLGTGILNGTSTDQNAASNPGSNSGGGAAGGGSTGGAGSTAGESSSTKDGTFDGPVVQTVYGPMQVEVVIKGGTIMSATTLQHPGGDRTSDQINAQVVPILTKATTDYQSVKFGNVSRATISTGAYKQSAQAALDQAGFTG</sequence>
<dbReference type="EMBL" id="CAFBLO010000013">
    <property type="protein sequence ID" value="CAB4860994.1"/>
    <property type="molecule type" value="Genomic_DNA"/>
</dbReference>
<dbReference type="SMART" id="SM00900">
    <property type="entry name" value="FMN_bind"/>
    <property type="match status" value="1"/>
</dbReference>
<feature type="transmembrane region" description="Helical" evidence="2">
    <location>
        <begin position="6"/>
        <end position="28"/>
    </location>
</feature>
<keyword evidence="2" id="KW-0812">Transmembrane</keyword>
<accession>A0A6J7CWE1</accession>
<evidence type="ECO:0000259" key="3">
    <source>
        <dbReference type="SMART" id="SM00900"/>
    </source>
</evidence>
<keyword evidence="2" id="KW-1133">Transmembrane helix</keyword>
<evidence type="ECO:0000256" key="1">
    <source>
        <dbReference type="SAM" id="MobiDB-lite"/>
    </source>
</evidence>
<organism evidence="4">
    <name type="scientific">freshwater metagenome</name>
    <dbReference type="NCBI Taxonomy" id="449393"/>
    <lineage>
        <taxon>unclassified sequences</taxon>
        <taxon>metagenomes</taxon>
        <taxon>ecological metagenomes</taxon>
    </lineage>
</organism>
<evidence type="ECO:0000256" key="2">
    <source>
        <dbReference type="SAM" id="Phobius"/>
    </source>
</evidence>
<dbReference type="GO" id="GO:0016020">
    <property type="term" value="C:membrane"/>
    <property type="evidence" value="ECO:0007669"/>
    <property type="project" value="InterPro"/>
</dbReference>
<evidence type="ECO:0000313" key="4">
    <source>
        <dbReference type="EMBL" id="CAB4860994.1"/>
    </source>
</evidence>
<dbReference type="AlphaFoldDB" id="A0A6J7CWE1"/>
<feature type="domain" description="FMN-binding" evidence="3">
    <location>
        <begin position="81"/>
        <end position="158"/>
    </location>
</feature>
<gene>
    <name evidence="4" type="ORF">UFOPK3364_00246</name>
</gene>
<protein>
    <submittedName>
        <fullName evidence="4">Unannotated protein</fullName>
    </submittedName>
</protein>
<proteinExistence type="predicted"/>
<keyword evidence="2" id="KW-0472">Membrane</keyword>
<feature type="compositionally biased region" description="Gly residues" evidence="1">
    <location>
        <begin position="44"/>
        <end position="60"/>
    </location>
</feature>